<dbReference type="OrthoDB" id="2452750at2"/>
<dbReference type="Proteomes" id="UP000272238">
    <property type="component" value="Unassembled WGS sequence"/>
</dbReference>
<feature type="compositionally biased region" description="Polar residues" evidence="1">
    <location>
        <begin position="49"/>
        <end position="61"/>
    </location>
</feature>
<dbReference type="AlphaFoldDB" id="A0A494Z3A8"/>
<dbReference type="RefSeq" id="WP_121214289.1">
    <property type="nucleotide sequence ID" value="NZ_JAMYWW010000001.1"/>
</dbReference>
<sequence>MNAIKSFLIIPLLVGVLYGCNDNNDIDQDEVVTGNNEAGQTENTDNDTVEQTTDNQNTGNSEYNFTHFDLDVDYPNDISFDVEYTKNQDVVGVEVDDEINNVELKGDAANEQIAPQLAKLTFDENTSDDEVLNEVLSAFNLEKDYQNIELEVKFNNGDVKRYKFKN</sequence>
<gene>
    <name evidence="2" type="ORF">D8M03_08225</name>
</gene>
<keyword evidence="3" id="KW-1185">Reference proteome</keyword>
<protein>
    <recommendedName>
        <fullName evidence="4">YusW-like protein</fullName>
    </recommendedName>
</protein>
<evidence type="ECO:0000313" key="3">
    <source>
        <dbReference type="Proteomes" id="UP000272238"/>
    </source>
</evidence>
<organism evidence="2 3">
    <name type="scientific">Ureibacillus endophyticus</name>
    <dbReference type="NCBI Taxonomy" id="1978490"/>
    <lineage>
        <taxon>Bacteria</taxon>
        <taxon>Bacillati</taxon>
        <taxon>Bacillota</taxon>
        <taxon>Bacilli</taxon>
        <taxon>Bacillales</taxon>
        <taxon>Caryophanaceae</taxon>
        <taxon>Ureibacillus</taxon>
    </lineage>
</organism>
<evidence type="ECO:0000313" key="2">
    <source>
        <dbReference type="EMBL" id="RKQ16989.1"/>
    </source>
</evidence>
<dbReference type="EMBL" id="RBZN01000016">
    <property type="protein sequence ID" value="RKQ16989.1"/>
    <property type="molecule type" value="Genomic_DNA"/>
</dbReference>
<evidence type="ECO:0000256" key="1">
    <source>
        <dbReference type="SAM" id="MobiDB-lite"/>
    </source>
</evidence>
<dbReference type="PROSITE" id="PS51257">
    <property type="entry name" value="PROKAR_LIPOPROTEIN"/>
    <property type="match status" value="1"/>
</dbReference>
<feature type="region of interest" description="Disordered" evidence="1">
    <location>
        <begin position="36"/>
        <end position="61"/>
    </location>
</feature>
<dbReference type="InterPro" id="IPR025623">
    <property type="entry name" value="YusW"/>
</dbReference>
<name>A0A494Z3A8_9BACL</name>
<accession>A0A494Z3A8</accession>
<comment type="caution">
    <text evidence="2">The sequence shown here is derived from an EMBL/GenBank/DDBJ whole genome shotgun (WGS) entry which is preliminary data.</text>
</comment>
<reference evidence="2 3" key="1">
    <citation type="journal article" date="2016" name="Antonie Van Leeuwenhoek">
        <title>Lysinibacillus endophyticus sp. nov., an indole-3-acetic acid producing endophytic bacterium isolated from corn root (Zea mays cv. Xinken-5).</title>
        <authorList>
            <person name="Yu J."/>
            <person name="Guan X."/>
            <person name="Liu C."/>
            <person name="Xiang W."/>
            <person name="Yu Z."/>
            <person name="Liu X."/>
            <person name="Wang G."/>
        </authorList>
    </citation>
    <scope>NUCLEOTIDE SEQUENCE [LARGE SCALE GENOMIC DNA]</scope>
    <source>
        <strain evidence="2 3">DSM 100506</strain>
    </source>
</reference>
<evidence type="ECO:0008006" key="4">
    <source>
        <dbReference type="Google" id="ProtNLM"/>
    </source>
</evidence>
<proteinExistence type="predicted"/>
<dbReference type="Pfam" id="PF14039">
    <property type="entry name" value="YusW"/>
    <property type="match status" value="1"/>
</dbReference>